<evidence type="ECO:0000256" key="1">
    <source>
        <dbReference type="SAM" id="MobiDB-lite"/>
    </source>
</evidence>
<dbReference type="Gramene" id="PVH63556">
    <property type="protein sequence ID" value="PVH63556"/>
    <property type="gene ID" value="PAHAL_2G054800"/>
</dbReference>
<feature type="region of interest" description="Disordered" evidence="1">
    <location>
        <begin position="41"/>
        <end position="80"/>
    </location>
</feature>
<dbReference type="EMBL" id="CM008047">
    <property type="protein sequence ID" value="PVH63556.1"/>
    <property type="molecule type" value="Genomic_DNA"/>
</dbReference>
<evidence type="ECO:0000313" key="2">
    <source>
        <dbReference type="EMBL" id="PVH63556.1"/>
    </source>
</evidence>
<sequence>MFEREAIPSGSASEIAFPPRIANGDLPSAMAGAARPGAARAGVARAGRGPTVGRWPVQEREGGGARSRSEREDDASRTRR</sequence>
<feature type="compositionally biased region" description="Basic and acidic residues" evidence="1">
    <location>
        <begin position="57"/>
        <end position="80"/>
    </location>
</feature>
<proteinExistence type="predicted"/>
<accession>A0A2T8KN02</accession>
<dbReference type="Proteomes" id="UP000243499">
    <property type="component" value="Chromosome 2"/>
</dbReference>
<organism evidence="2">
    <name type="scientific">Panicum hallii</name>
    <dbReference type="NCBI Taxonomy" id="206008"/>
    <lineage>
        <taxon>Eukaryota</taxon>
        <taxon>Viridiplantae</taxon>
        <taxon>Streptophyta</taxon>
        <taxon>Embryophyta</taxon>
        <taxon>Tracheophyta</taxon>
        <taxon>Spermatophyta</taxon>
        <taxon>Magnoliopsida</taxon>
        <taxon>Liliopsida</taxon>
        <taxon>Poales</taxon>
        <taxon>Poaceae</taxon>
        <taxon>PACMAD clade</taxon>
        <taxon>Panicoideae</taxon>
        <taxon>Panicodae</taxon>
        <taxon>Paniceae</taxon>
        <taxon>Panicinae</taxon>
        <taxon>Panicum</taxon>
        <taxon>Panicum sect. Panicum</taxon>
    </lineage>
</organism>
<dbReference type="AlphaFoldDB" id="A0A2T8KN02"/>
<reference evidence="2" key="1">
    <citation type="submission" date="2018-04" db="EMBL/GenBank/DDBJ databases">
        <title>WGS assembly of Panicum hallii.</title>
        <authorList>
            <person name="Lovell J."/>
            <person name="Jenkins J."/>
            <person name="Lowry D."/>
            <person name="Mamidi S."/>
            <person name="Sreedasyam A."/>
            <person name="Weng X."/>
            <person name="Barry K."/>
            <person name="Bonette J."/>
            <person name="Campitelli B."/>
            <person name="Daum C."/>
            <person name="Gordon S."/>
            <person name="Gould B."/>
            <person name="Lipzen A."/>
            <person name="Macqueen A."/>
            <person name="Palacio-Mejia J."/>
            <person name="Plott C."/>
            <person name="Shakirov E."/>
            <person name="Shu S."/>
            <person name="Yoshinaga Y."/>
            <person name="Zane M."/>
            <person name="Rokhsar D."/>
            <person name="Grimwood J."/>
            <person name="Schmutz J."/>
            <person name="Juenger T."/>
        </authorList>
    </citation>
    <scope>NUCLEOTIDE SEQUENCE [LARGE SCALE GENOMIC DNA]</scope>
    <source>
        <strain evidence="2">FIL2</strain>
    </source>
</reference>
<name>A0A2T8KN02_9POAL</name>
<protein>
    <submittedName>
        <fullName evidence="2">Uncharacterized protein</fullName>
    </submittedName>
</protein>
<gene>
    <name evidence="2" type="ORF">PAHAL_2G054800</name>
</gene>
<feature type="compositionally biased region" description="Low complexity" evidence="1">
    <location>
        <begin position="41"/>
        <end position="54"/>
    </location>
</feature>